<dbReference type="Proteomes" id="UP001472677">
    <property type="component" value="Unassembled WGS sequence"/>
</dbReference>
<reference evidence="1 2" key="1">
    <citation type="journal article" date="2024" name="G3 (Bethesda)">
        <title>Genome assembly of Hibiscus sabdariffa L. provides insights into metabolisms of medicinal natural products.</title>
        <authorList>
            <person name="Kim T."/>
        </authorList>
    </citation>
    <scope>NUCLEOTIDE SEQUENCE [LARGE SCALE GENOMIC DNA]</scope>
    <source>
        <strain evidence="1">TK-2024</strain>
        <tissue evidence="1">Old leaves</tissue>
    </source>
</reference>
<keyword evidence="2" id="KW-1185">Reference proteome</keyword>
<accession>A0ABR2EPD7</accession>
<evidence type="ECO:0000313" key="2">
    <source>
        <dbReference type="Proteomes" id="UP001472677"/>
    </source>
</evidence>
<protein>
    <submittedName>
        <fullName evidence="1">Uncharacterized protein</fullName>
    </submittedName>
</protein>
<name>A0ABR2EPD7_9ROSI</name>
<sequence>MFLEEHISEKSLIIDCAKKVGENIHLEGENHATSSNNLSFCSVGDPGLLDVPISLEANMAIIGDGIAVGLPKDLGSTGYNPQARSISHESRLQEVQVNVLDHMNLVNISQSSLASTHDSNKHFGLRAGLDKMYWWASAFKDS</sequence>
<gene>
    <name evidence="1" type="ORF">V6N12_035877</name>
</gene>
<comment type="caution">
    <text evidence="1">The sequence shown here is derived from an EMBL/GenBank/DDBJ whole genome shotgun (WGS) entry which is preliminary data.</text>
</comment>
<organism evidence="1 2">
    <name type="scientific">Hibiscus sabdariffa</name>
    <name type="common">roselle</name>
    <dbReference type="NCBI Taxonomy" id="183260"/>
    <lineage>
        <taxon>Eukaryota</taxon>
        <taxon>Viridiplantae</taxon>
        <taxon>Streptophyta</taxon>
        <taxon>Embryophyta</taxon>
        <taxon>Tracheophyta</taxon>
        <taxon>Spermatophyta</taxon>
        <taxon>Magnoliopsida</taxon>
        <taxon>eudicotyledons</taxon>
        <taxon>Gunneridae</taxon>
        <taxon>Pentapetalae</taxon>
        <taxon>rosids</taxon>
        <taxon>malvids</taxon>
        <taxon>Malvales</taxon>
        <taxon>Malvaceae</taxon>
        <taxon>Malvoideae</taxon>
        <taxon>Hibiscus</taxon>
    </lineage>
</organism>
<proteinExistence type="predicted"/>
<evidence type="ECO:0000313" key="1">
    <source>
        <dbReference type="EMBL" id="KAK8563736.1"/>
    </source>
</evidence>
<dbReference type="EMBL" id="JBBPBM010000011">
    <property type="protein sequence ID" value="KAK8563736.1"/>
    <property type="molecule type" value="Genomic_DNA"/>
</dbReference>